<protein>
    <recommendedName>
        <fullName evidence="3">Glycoside hydrolase</fullName>
    </recommendedName>
</protein>
<reference evidence="1 2" key="1">
    <citation type="submission" date="2018-06" db="EMBL/GenBank/DDBJ databases">
        <title>Noncontiguous genome sequence of Ruminococcaceae bacterium ASD2818.</title>
        <authorList>
            <person name="Chaplin A.V."/>
            <person name="Sokolova S.R."/>
            <person name="Kochetkova T.O."/>
            <person name="Goltsov A.Y."/>
            <person name="Trofimov D.Y."/>
            <person name="Efimov B.A."/>
        </authorList>
    </citation>
    <scope>NUCLEOTIDE SEQUENCE [LARGE SCALE GENOMIC DNA]</scope>
    <source>
        <strain evidence="1 2">ASD2818</strain>
    </source>
</reference>
<dbReference type="Pfam" id="PF17132">
    <property type="entry name" value="Glyco_hydro_106"/>
    <property type="match status" value="1"/>
</dbReference>
<keyword evidence="2" id="KW-1185">Reference proteome</keyword>
<accession>A0A328UE05</accession>
<comment type="caution">
    <text evidence="1">The sequence shown here is derived from an EMBL/GenBank/DDBJ whole genome shotgun (WGS) entry which is preliminary data.</text>
</comment>
<dbReference type="InterPro" id="IPR053161">
    <property type="entry name" value="Ulvan_degrading_GH"/>
</dbReference>
<organism evidence="1 2">
    <name type="scientific">Hydrogeniiclostridium mannosilyticum</name>
    <dbReference type="NCBI Taxonomy" id="2764322"/>
    <lineage>
        <taxon>Bacteria</taxon>
        <taxon>Bacillati</taxon>
        <taxon>Bacillota</taxon>
        <taxon>Clostridia</taxon>
        <taxon>Eubacteriales</taxon>
        <taxon>Acutalibacteraceae</taxon>
        <taxon>Hydrogeniiclostridium</taxon>
    </lineage>
</organism>
<dbReference type="RefSeq" id="WP_112333404.1">
    <property type="nucleotide sequence ID" value="NZ_QLYR01000010.1"/>
</dbReference>
<sequence length="1035" mass="116567">MRQIDKEFKNPGVEHRAKPFWSWNGELTTEELMRQIDVLEDMGFGGFFMHSRTGLQTEYLGEDWFRLTNECADEAKKRGLEAWLYDEDRWPSGIAGGRVTKNPAYRMRSLRMQVLQGGSVPAGEENLVAAFACRLENEVDLYDCEQLKPGDKTDKTLLLMRSVEMEKDPNYNGYTYVDTMNPEATQYYIELTHEQYKEKCGKRLGDSILGIFTDEPHRGTLMDAFGTGGDLARIPWSARIPEEFKKRFGYDLIPHLAEIYYKPEGRSVAQVKQHFVELCEQLFLESFMEPLNKWCDENNMIFTGHVLHEDCLTAQTVMNGSMMRNYEHMTYPGIDILSGYNKCYWVAKQIESAARQTGKKVLLSELYGCSGWQMRLEDYKFAGDWQALFGINLRCPHLSWYTMEGEAKRDYPASIFFQSPWYKEYKSLEDYYARIGLVMKQGDPVCDLLVLNPIESVWCQVHIGWAENLGPKAPEIKKLEDQYTQLFYWLCEGHVDFDYGDEDFLKRMGAVEKAANGAPLLRVGQSVYKTVLVSGAVTMRSETLKLLKAFENAGGRVIFAGEKPAYLDALPVEAGTYDFGSSVAFEREPLLAKLDMAAARCDSDKIYLQMRKDGDEYYAMFLNMVEEPVETVINLPEGAVTELCCRTGKQTPVCRNADGTMKVFFQPGQEHLFRVSAKTCPDCGCKCGEESVETEKQQAQGVSLGDPIAYELDEDNVCVLDMVQYRVENGGWSDEMEILQADRRIRDILGLPYRGGSMLQPWYAKLLMKEKPKEEGTAFELRFAFEAETVPSSPLCLALEHPERYSVAFNGVELDMTPDGWWVDPCFQKVHVPNNAIVTGKNTVVLKGRYCSDSGLEAMYLLGRFGVRLETRGESLPAVEKVSYAPGARHLYGGVHLLGGTSVLTELPKVLKLGSIVEQGLPCYSGKVTYKFRVPEGAGEGEISLEGFGGACVNVAGQTISFMPYKACVKANEDGTLDVQVVLTRRNTFGPLHELPIVAFAYGPDSFMTTGDHFTRGYGLIGNGLHAAPVWTACK</sequence>
<dbReference type="Proteomes" id="UP000249377">
    <property type="component" value="Unassembled WGS sequence"/>
</dbReference>
<evidence type="ECO:0008006" key="3">
    <source>
        <dbReference type="Google" id="ProtNLM"/>
    </source>
</evidence>
<evidence type="ECO:0000313" key="1">
    <source>
        <dbReference type="EMBL" id="RAQ22663.1"/>
    </source>
</evidence>
<gene>
    <name evidence="1" type="ORF">DPQ25_11920</name>
</gene>
<evidence type="ECO:0000313" key="2">
    <source>
        <dbReference type="Proteomes" id="UP000249377"/>
    </source>
</evidence>
<dbReference type="EMBL" id="QLYR01000010">
    <property type="protein sequence ID" value="RAQ22663.1"/>
    <property type="molecule type" value="Genomic_DNA"/>
</dbReference>
<dbReference type="PANTHER" id="PTHR36848:SF2">
    <property type="entry name" value="SECRETED PROTEIN"/>
    <property type="match status" value="1"/>
</dbReference>
<dbReference type="PANTHER" id="PTHR36848">
    <property type="entry name" value="DNA-BINDING PROTEIN (PUTATIVE SECRETED PROTEIN)-RELATED"/>
    <property type="match status" value="1"/>
</dbReference>
<dbReference type="AlphaFoldDB" id="A0A328UE05"/>
<name>A0A328UE05_9FIRM</name>
<proteinExistence type="predicted"/>